<dbReference type="EMBL" id="JAPWTJ010001521">
    <property type="protein sequence ID" value="KAJ8971117.1"/>
    <property type="molecule type" value="Genomic_DNA"/>
</dbReference>
<protein>
    <submittedName>
        <fullName evidence="2">Uncharacterized protein</fullName>
    </submittedName>
</protein>
<evidence type="ECO:0000313" key="2">
    <source>
        <dbReference type="EMBL" id="KAJ8971117.1"/>
    </source>
</evidence>
<comment type="caution">
    <text evidence="2">The sequence shown here is derived from an EMBL/GenBank/DDBJ whole genome shotgun (WGS) entry which is preliminary data.</text>
</comment>
<dbReference type="Proteomes" id="UP001162164">
    <property type="component" value="Unassembled WGS sequence"/>
</dbReference>
<keyword evidence="1" id="KW-1133">Transmembrane helix</keyword>
<keyword evidence="1" id="KW-0472">Membrane</keyword>
<feature type="transmembrane region" description="Helical" evidence="1">
    <location>
        <begin position="30"/>
        <end position="53"/>
    </location>
</feature>
<gene>
    <name evidence="2" type="ORF">NQ317_007665</name>
</gene>
<sequence>MCPKMHLLRATAIDHYIAVFNTLMAVACDIVMTGGSLSFILISVCFFLFNYILNEGKGFTIAVWCFDHRRANNPKEKTTRTYISSLPILPHSKIQAGVVSVKFGGQQLFQGQIRLPWDILLRKPHLNNFNIKQQSSDIGETLTMMSLYLAMRLASVTSLKHYWSY</sequence>
<name>A0ABQ9J1J3_9CUCU</name>
<keyword evidence="3" id="KW-1185">Reference proteome</keyword>
<accession>A0ABQ9J1J3</accession>
<dbReference type="PROSITE" id="PS51257">
    <property type="entry name" value="PROKAR_LIPOPROTEIN"/>
    <property type="match status" value="1"/>
</dbReference>
<organism evidence="2 3">
    <name type="scientific">Molorchus minor</name>
    <dbReference type="NCBI Taxonomy" id="1323400"/>
    <lineage>
        <taxon>Eukaryota</taxon>
        <taxon>Metazoa</taxon>
        <taxon>Ecdysozoa</taxon>
        <taxon>Arthropoda</taxon>
        <taxon>Hexapoda</taxon>
        <taxon>Insecta</taxon>
        <taxon>Pterygota</taxon>
        <taxon>Neoptera</taxon>
        <taxon>Endopterygota</taxon>
        <taxon>Coleoptera</taxon>
        <taxon>Polyphaga</taxon>
        <taxon>Cucujiformia</taxon>
        <taxon>Chrysomeloidea</taxon>
        <taxon>Cerambycidae</taxon>
        <taxon>Lamiinae</taxon>
        <taxon>Monochamini</taxon>
        <taxon>Molorchus</taxon>
    </lineage>
</organism>
<proteinExistence type="predicted"/>
<evidence type="ECO:0000313" key="3">
    <source>
        <dbReference type="Proteomes" id="UP001162164"/>
    </source>
</evidence>
<keyword evidence="1" id="KW-0812">Transmembrane</keyword>
<reference evidence="2" key="1">
    <citation type="journal article" date="2023" name="Insect Mol. Biol.">
        <title>Genome sequencing provides insights into the evolution of gene families encoding plant cell wall-degrading enzymes in longhorned beetles.</title>
        <authorList>
            <person name="Shin N.R."/>
            <person name="Okamura Y."/>
            <person name="Kirsch R."/>
            <person name="Pauchet Y."/>
        </authorList>
    </citation>
    <scope>NUCLEOTIDE SEQUENCE</scope>
    <source>
        <strain evidence="2">MMC_N1</strain>
    </source>
</reference>
<evidence type="ECO:0000256" key="1">
    <source>
        <dbReference type="SAM" id="Phobius"/>
    </source>
</evidence>